<organism evidence="2 3">
    <name type="scientific">Halobacillus kuroshimensis</name>
    <dbReference type="NCBI Taxonomy" id="302481"/>
    <lineage>
        <taxon>Bacteria</taxon>
        <taxon>Bacillati</taxon>
        <taxon>Bacillota</taxon>
        <taxon>Bacilli</taxon>
        <taxon>Bacillales</taxon>
        <taxon>Bacillaceae</taxon>
        <taxon>Halobacillus</taxon>
    </lineage>
</organism>
<feature type="signal peptide" evidence="1">
    <location>
        <begin position="1"/>
        <end position="26"/>
    </location>
</feature>
<sequence length="433" mass="47164">MKSLSVKGVLLMMLVLLLAACSQGEADGEDGGSSAVSMMHYYNKELNEPAPTAQLEKLEEFKEANGDITIEEEIQSHDNYETKIKTLAAGNELPDLFLIKGSMTKTFSENGQIIALDDFLEGREDTFVDGTLTPFQVEDSTYGIPVSGGATHLIYYNKDLFEQAGIEEFPQDWAGFMDAVDTLKEEGITPIALGNKGKWVLNSSYLSTLGSRYTGTDWFQSILNHEGAAFTDDSFVQALGAIDELAKNEAFNDNMNSIDNSEQQAMYMNKEAAMFIEGDWAAGTITNSAPEDVLAATEVAIFPELPGAAEPDTLSGGGGWAYAVNANVSDEKLADIKKLVEHLTNQEAGKLILEKGQIPAVTVPGKEEMDIPDMTKKILSVVENNQYVPIYDTMLDPALIEVMNTNLQNMTIGQVSPEEAAANIQEEYKKGSQ</sequence>
<gene>
    <name evidence="2" type="ORF">JF544_14175</name>
</gene>
<dbReference type="PANTHER" id="PTHR43649:SF14">
    <property type="entry name" value="BLR3389 PROTEIN"/>
    <property type="match status" value="1"/>
</dbReference>
<accession>A0ABS3DYG8</accession>
<dbReference type="PANTHER" id="PTHR43649">
    <property type="entry name" value="ARABINOSE-BINDING PROTEIN-RELATED"/>
    <property type="match status" value="1"/>
</dbReference>
<protein>
    <submittedName>
        <fullName evidence="2">Extracellular solute-binding protein</fullName>
    </submittedName>
</protein>
<dbReference type="EMBL" id="JAEKJY010000004">
    <property type="protein sequence ID" value="MBN8236411.1"/>
    <property type="molecule type" value="Genomic_DNA"/>
</dbReference>
<comment type="caution">
    <text evidence="2">The sequence shown here is derived from an EMBL/GenBank/DDBJ whole genome shotgun (WGS) entry which is preliminary data.</text>
</comment>
<dbReference type="Proteomes" id="UP000663970">
    <property type="component" value="Unassembled WGS sequence"/>
</dbReference>
<proteinExistence type="predicted"/>
<dbReference type="PROSITE" id="PS51257">
    <property type="entry name" value="PROKAR_LIPOPROTEIN"/>
    <property type="match status" value="1"/>
</dbReference>
<dbReference type="InterPro" id="IPR006059">
    <property type="entry name" value="SBP"/>
</dbReference>
<reference evidence="2 3" key="1">
    <citation type="submission" date="2020-12" db="EMBL/GenBank/DDBJ databases">
        <title>Oil enriched cultivation method for isolating marine PHA-producing bacteria.</title>
        <authorList>
            <person name="Zheng W."/>
            <person name="Yu S."/>
            <person name="Huang Y."/>
        </authorList>
    </citation>
    <scope>NUCLEOTIDE SEQUENCE [LARGE SCALE GENOMIC DNA]</scope>
    <source>
        <strain evidence="2 3">SY-2-6</strain>
    </source>
</reference>
<keyword evidence="1" id="KW-0732">Signal</keyword>
<name>A0ABS3DYG8_9BACI</name>
<evidence type="ECO:0000313" key="2">
    <source>
        <dbReference type="EMBL" id="MBN8236411.1"/>
    </source>
</evidence>
<dbReference type="Pfam" id="PF01547">
    <property type="entry name" value="SBP_bac_1"/>
    <property type="match status" value="1"/>
</dbReference>
<dbReference type="InterPro" id="IPR050490">
    <property type="entry name" value="Bact_solute-bd_prot1"/>
</dbReference>
<dbReference type="RefSeq" id="WP_206934848.1">
    <property type="nucleotide sequence ID" value="NZ_JAEKJY010000004.1"/>
</dbReference>
<dbReference type="Gene3D" id="3.40.190.10">
    <property type="entry name" value="Periplasmic binding protein-like II"/>
    <property type="match status" value="2"/>
</dbReference>
<evidence type="ECO:0000313" key="3">
    <source>
        <dbReference type="Proteomes" id="UP000663970"/>
    </source>
</evidence>
<dbReference type="SUPFAM" id="SSF53850">
    <property type="entry name" value="Periplasmic binding protein-like II"/>
    <property type="match status" value="1"/>
</dbReference>
<evidence type="ECO:0000256" key="1">
    <source>
        <dbReference type="SAM" id="SignalP"/>
    </source>
</evidence>
<feature type="chain" id="PRO_5046624057" evidence="1">
    <location>
        <begin position="27"/>
        <end position="433"/>
    </location>
</feature>
<keyword evidence="3" id="KW-1185">Reference proteome</keyword>